<protein>
    <submittedName>
        <fullName evidence="1">Uncharacterized protein</fullName>
    </submittedName>
</protein>
<dbReference type="STRING" id="1192034.CAP_7726"/>
<comment type="caution">
    <text evidence="1">The sequence shown here is derived from an EMBL/GenBank/DDBJ whole genome shotgun (WGS) entry which is preliminary data.</text>
</comment>
<dbReference type="Proteomes" id="UP000019678">
    <property type="component" value="Unassembled WGS sequence"/>
</dbReference>
<keyword evidence="2" id="KW-1185">Reference proteome</keyword>
<organism evidence="1 2">
    <name type="scientific">Chondromyces apiculatus DSM 436</name>
    <dbReference type="NCBI Taxonomy" id="1192034"/>
    <lineage>
        <taxon>Bacteria</taxon>
        <taxon>Pseudomonadati</taxon>
        <taxon>Myxococcota</taxon>
        <taxon>Polyangia</taxon>
        <taxon>Polyangiales</taxon>
        <taxon>Polyangiaceae</taxon>
        <taxon>Chondromyces</taxon>
    </lineage>
</organism>
<accession>A0A017SZ05</accession>
<dbReference type="OrthoDB" id="5504085at2"/>
<gene>
    <name evidence="1" type="ORF">CAP_7726</name>
</gene>
<sequence length="256" mass="27917">MLTISKAQVEAFKPIALSDFEASMVDHGARFSPKLAAVLGKEHLLVVVQTAVKRAALHGFTFTGPVRLFIELGFLFGSSFDVDPQYPWAREALGEPDPDTQMARAQELHTASIEALDSINGPDDAFLDAAFHNLQALGEDMPQIRPEEVPAVALSAMAQIHPEKAAHVGEAALRSLIAAGEAEAKRHGLYDGHDILVLVMLMFAFGQGCTADPLYPWIERTLGSDKITDPVRRARQLKQKALTWVRAVIKNKQSDG</sequence>
<dbReference type="RefSeq" id="WP_044248594.1">
    <property type="nucleotide sequence ID" value="NZ_ASRX01000070.1"/>
</dbReference>
<dbReference type="AlphaFoldDB" id="A0A017SZ05"/>
<name>A0A017SZ05_9BACT</name>
<evidence type="ECO:0000313" key="2">
    <source>
        <dbReference type="Proteomes" id="UP000019678"/>
    </source>
</evidence>
<dbReference type="EMBL" id="ASRX01000070">
    <property type="protein sequence ID" value="EYF01845.1"/>
    <property type="molecule type" value="Genomic_DNA"/>
</dbReference>
<reference evidence="1 2" key="1">
    <citation type="submission" date="2013-05" db="EMBL/GenBank/DDBJ databases">
        <title>Genome assembly of Chondromyces apiculatus DSM 436.</title>
        <authorList>
            <person name="Sharma G."/>
            <person name="Khatri I."/>
            <person name="Kaur C."/>
            <person name="Mayilraj S."/>
            <person name="Subramanian S."/>
        </authorList>
    </citation>
    <scope>NUCLEOTIDE SEQUENCE [LARGE SCALE GENOMIC DNA]</scope>
    <source>
        <strain evidence="1 2">DSM 436</strain>
    </source>
</reference>
<evidence type="ECO:0000313" key="1">
    <source>
        <dbReference type="EMBL" id="EYF01845.1"/>
    </source>
</evidence>
<proteinExistence type="predicted"/>